<dbReference type="GO" id="GO:0016747">
    <property type="term" value="F:acyltransferase activity, transferring groups other than amino-acyl groups"/>
    <property type="evidence" value="ECO:0007669"/>
    <property type="project" value="InterPro"/>
</dbReference>
<dbReference type="InterPro" id="IPR016181">
    <property type="entry name" value="Acyl_CoA_acyltransferase"/>
</dbReference>
<dbReference type="Proteomes" id="UP000294901">
    <property type="component" value="Unassembled WGS sequence"/>
</dbReference>
<dbReference type="Gene3D" id="2.30.110.10">
    <property type="entry name" value="Electron Transport, Fmn-binding Protein, Chain A"/>
    <property type="match status" value="1"/>
</dbReference>
<dbReference type="RefSeq" id="WP_133874927.1">
    <property type="nucleotide sequence ID" value="NZ_BOMD01000012.1"/>
</dbReference>
<dbReference type="EMBL" id="SNWR01000001">
    <property type="protein sequence ID" value="TDO40802.1"/>
    <property type="molecule type" value="Genomic_DNA"/>
</dbReference>
<dbReference type="SUPFAM" id="SSF55729">
    <property type="entry name" value="Acyl-CoA N-acyltransferases (Nat)"/>
    <property type="match status" value="1"/>
</dbReference>
<feature type="domain" description="N-acetyltransferase" evidence="1">
    <location>
        <begin position="229"/>
        <end position="396"/>
    </location>
</feature>
<name>A0A4R6JY07_9ACTN</name>
<protein>
    <submittedName>
        <fullName evidence="2">Nitroimidazol reductase NimA-like FMN-containing flavoprotein (Pyridoxamine 5'-phosphate oxidase superfamily)</fullName>
    </submittedName>
</protein>
<evidence type="ECO:0000259" key="1">
    <source>
        <dbReference type="PROSITE" id="PS51186"/>
    </source>
</evidence>
<sequence length="420" mass="45653">MSDTYIRTSRTTATRYRDRMSYDRALAHEILDEAYDCTVGFVAGGEPRVLPTLHVRVGETLYLHGSSGGRMGLSARDGEVPVAVSVTLLDGLVYARSHLHHSANYRSVIVHGAARLVTDPEEKLAAMAALVDKVGAGRSTDSRPADTKEAAQTSVLALPLVEVSARARRGGVVDDPDDLALPHWAGVLPVRRVFGPPEADAGVQADVPGYLPGAQLPWVTPVALAGRHVRLEPLTLGHAAGLVEALGDDEVWRHLSIHRPQTLEAMRDHLARLLRGRWTGSQICWAQVDPATGRVIGMTSCHDIDPERRALAIGHTAVGKPWWRTGVNTESKLLLLEHAFNTLGAERVFWHTDIRNERSQQAIARLGAVREGVLRRHKQRADGSWRDTVVFGMTADDWPAAGRRLRELLAAGGSTALAAV</sequence>
<proteinExistence type="predicted"/>
<dbReference type="Gene3D" id="3.40.630.30">
    <property type="match status" value="1"/>
</dbReference>
<dbReference type="Pfam" id="PF12900">
    <property type="entry name" value="Pyridox_ox_2"/>
    <property type="match status" value="1"/>
</dbReference>
<dbReference type="SUPFAM" id="SSF50475">
    <property type="entry name" value="FMN-binding split barrel"/>
    <property type="match status" value="1"/>
</dbReference>
<organism evidence="2 3">
    <name type="scientific">Paractinoplanes brasiliensis</name>
    <dbReference type="NCBI Taxonomy" id="52695"/>
    <lineage>
        <taxon>Bacteria</taxon>
        <taxon>Bacillati</taxon>
        <taxon>Actinomycetota</taxon>
        <taxon>Actinomycetes</taxon>
        <taxon>Micromonosporales</taxon>
        <taxon>Micromonosporaceae</taxon>
        <taxon>Paractinoplanes</taxon>
    </lineage>
</organism>
<dbReference type="InterPro" id="IPR012349">
    <property type="entry name" value="Split_barrel_FMN-bd"/>
</dbReference>
<evidence type="ECO:0000313" key="2">
    <source>
        <dbReference type="EMBL" id="TDO40802.1"/>
    </source>
</evidence>
<dbReference type="InterPro" id="IPR024747">
    <property type="entry name" value="Pyridox_Oxase-rel"/>
</dbReference>
<dbReference type="AlphaFoldDB" id="A0A4R6JY07"/>
<dbReference type="Pfam" id="PF13302">
    <property type="entry name" value="Acetyltransf_3"/>
    <property type="match status" value="1"/>
</dbReference>
<dbReference type="PANTHER" id="PTHR43610">
    <property type="entry name" value="BLL6696 PROTEIN"/>
    <property type="match status" value="1"/>
</dbReference>
<accession>A0A4R6JY07</accession>
<reference evidence="2 3" key="1">
    <citation type="submission" date="2019-03" db="EMBL/GenBank/DDBJ databases">
        <title>Sequencing the genomes of 1000 actinobacteria strains.</title>
        <authorList>
            <person name="Klenk H.-P."/>
        </authorList>
    </citation>
    <scope>NUCLEOTIDE SEQUENCE [LARGE SCALE GENOMIC DNA]</scope>
    <source>
        <strain evidence="2 3">DSM 43805</strain>
    </source>
</reference>
<dbReference type="InterPro" id="IPR000182">
    <property type="entry name" value="GNAT_dom"/>
</dbReference>
<dbReference type="OrthoDB" id="9795199at2"/>
<keyword evidence="3" id="KW-1185">Reference proteome</keyword>
<gene>
    <name evidence="2" type="ORF">C8E87_4521</name>
</gene>
<evidence type="ECO:0000313" key="3">
    <source>
        <dbReference type="Proteomes" id="UP000294901"/>
    </source>
</evidence>
<comment type="caution">
    <text evidence="2">The sequence shown here is derived from an EMBL/GenBank/DDBJ whole genome shotgun (WGS) entry which is preliminary data.</text>
</comment>
<dbReference type="PANTHER" id="PTHR43610:SF1">
    <property type="entry name" value="N-ACETYLTRANSFERASE DOMAIN-CONTAINING PROTEIN"/>
    <property type="match status" value="1"/>
</dbReference>
<dbReference type="PROSITE" id="PS51186">
    <property type="entry name" value="GNAT"/>
    <property type="match status" value="1"/>
</dbReference>